<sequence length="181" mass="20303">MDNSAGHATRRLSYRLSRDDLVACEFQTAKLDFPLKAGLTLMIGAVGLIIASLPPTMDLTLWWITTIGLLLLALMAGIMIPTWRVRRRADRVVAPEGETILEVHETHLVETSGDIRREIPLTSISDVLFGPQHVFLQRKRETIIVPIGAFADLDEMNVWGLQMVDAVAKARRRLPQELDPR</sequence>
<evidence type="ECO:0000313" key="3">
    <source>
        <dbReference type="Proteomes" id="UP000666240"/>
    </source>
</evidence>
<organism evidence="2 3">
    <name type="scientific">Tianweitania sediminis</name>
    <dbReference type="NCBI Taxonomy" id="1502156"/>
    <lineage>
        <taxon>Bacteria</taxon>
        <taxon>Pseudomonadati</taxon>
        <taxon>Pseudomonadota</taxon>
        <taxon>Alphaproteobacteria</taxon>
        <taxon>Hyphomicrobiales</taxon>
        <taxon>Phyllobacteriaceae</taxon>
        <taxon>Tianweitania</taxon>
    </lineage>
</organism>
<dbReference type="EMBL" id="JAGIYY010000008">
    <property type="protein sequence ID" value="MBP0440535.1"/>
    <property type="molecule type" value="Genomic_DNA"/>
</dbReference>
<name>A0A8J7UL39_9HYPH</name>
<keyword evidence="1" id="KW-0812">Transmembrane</keyword>
<comment type="caution">
    <text evidence="2">The sequence shown here is derived from an EMBL/GenBank/DDBJ whole genome shotgun (WGS) entry which is preliminary data.</text>
</comment>
<dbReference type="RefSeq" id="WP_209336568.1">
    <property type="nucleotide sequence ID" value="NZ_JAGIYY010000008.1"/>
</dbReference>
<dbReference type="Proteomes" id="UP000666240">
    <property type="component" value="Unassembled WGS sequence"/>
</dbReference>
<protein>
    <recommendedName>
        <fullName evidence="4">YcxB-like protein domain-containing protein</fullName>
    </recommendedName>
</protein>
<dbReference type="AlphaFoldDB" id="A0A8J7UL39"/>
<proteinExistence type="predicted"/>
<reference evidence="2" key="1">
    <citation type="submission" date="2021-03" db="EMBL/GenBank/DDBJ databases">
        <title>Genome sequencing and assembly of Tianweitania sediminis.</title>
        <authorList>
            <person name="Chhetri G."/>
        </authorList>
    </citation>
    <scope>NUCLEOTIDE SEQUENCE</scope>
    <source>
        <strain evidence="2">Z8</strain>
    </source>
</reference>
<keyword evidence="3" id="KW-1185">Reference proteome</keyword>
<evidence type="ECO:0000256" key="1">
    <source>
        <dbReference type="SAM" id="Phobius"/>
    </source>
</evidence>
<feature type="transmembrane region" description="Helical" evidence="1">
    <location>
        <begin position="37"/>
        <end position="54"/>
    </location>
</feature>
<accession>A0A8J7UL39</accession>
<evidence type="ECO:0000313" key="2">
    <source>
        <dbReference type="EMBL" id="MBP0440535.1"/>
    </source>
</evidence>
<gene>
    <name evidence="2" type="ORF">J5Y06_17940</name>
</gene>
<keyword evidence="1" id="KW-0472">Membrane</keyword>
<keyword evidence="1" id="KW-1133">Transmembrane helix</keyword>
<evidence type="ECO:0008006" key="4">
    <source>
        <dbReference type="Google" id="ProtNLM"/>
    </source>
</evidence>
<feature type="transmembrane region" description="Helical" evidence="1">
    <location>
        <begin position="60"/>
        <end position="81"/>
    </location>
</feature>